<keyword evidence="2" id="KW-1185">Reference proteome</keyword>
<gene>
    <name evidence="1" type="ORF">J0895_15540</name>
</gene>
<evidence type="ECO:0000313" key="2">
    <source>
        <dbReference type="Proteomes" id="UP000664844"/>
    </source>
</evidence>
<comment type="caution">
    <text evidence="1">The sequence shown here is derived from an EMBL/GenBank/DDBJ whole genome shotgun (WGS) entry which is preliminary data.</text>
</comment>
<reference evidence="1 2" key="1">
    <citation type="submission" date="2021-03" db="EMBL/GenBank/DDBJ databases">
        <title>Metabolic Capacity of the Antarctic Cyanobacterium Phormidium pseudopriestleyi that Sustains Oxygenic Photosynthesis in the Presence of Hydrogen Sulfide.</title>
        <authorList>
            <person name="Lumian J.E."/>
            <person name="Jungblut A.D."/>
            <person name="Dillon M.L."/>
            <person name="Hawes I."/>
            <person name="Doran P.T."/>
            <person name="Mackey T.J."/>
            <person name="Dick G.J."/>
            <person name="Grettenberger C.L."/>
            <person name="Sumner D.Y."/>
        </authorList>
    </citation>
    <scope>NUCLEOTIDE SEQUENCE [LARGE SCALE GENOMIC DNA]</scope>
    <source>
        <strain evidence="1 2">FRX01</strain>
    </source>
</reference>
<protein>
    <submittedName>
        <fullName evidence="1">Uncharacterized protein</fullName>
    </submittedName>
</protein>
<evidence type="ECO:0000313" key="1">
    <source>
        <dbReference type="EMBL" id="MBO0350482.1"/>
    </source>
</evidence>
<organism evidence="1 2">
    <name type="scientific">Phormidium pseudopriestleyi FRX01</name>
    <dbReference type="NCBI Taxonomy" id="1759528"/>
    <lineage>
        <taxon>Bacteria</taxon>
        <taxon>Bacillati</taxon>
        <taxon>Cyanobacteriota</taxon>
        <taxon>Cyanophyceae</taxon>
        <taxon>Oscillatoriophycideae</taxon>
        <taxon>Oscillatoriales</taxon>
        <taxon>Oscillatoriaceae</taxon>
        <taxon>Phormidium</taxon>
    </lineage>
</organism>
<name>A0ABS3FTM4_9CYAN</name>
<dbReference type="EMBL" id="JAFLQW010000412">
    <property type="protein sequence ID" value="MBO0350482.1"/>
    <property type="molecule type" value="Genomic_DNA"/>
</dbReference>
<sequence>MANYQQWNQAIASYFTSGISRGTRVYLSVDDDILDRIGEEFGLELNADTWIDDFLSAVRTRVFLEERIDIERVCRCDAKGYPQGIAFLATTVLAAYQMAEEEEIDETNYFQRLKEIFTITTKNHRPPGLKVGSEELLWKEWNQWLMRQGFLPSAQPGSSRRDKYINYPISQSLLRRADQDRLRLLFNEKQWKKDWDGMTLLANMRREASRFPQHLKQLLEDRQRYEAVAETIHEVYQHWLEYPEISATVTSAGIRTRTRYFLAVLYRTEDPFLGQVDYSLYPKQQRGRQVESISVQQGDRIQLLKEERPGWYFPLESPLNASELDRGARYDIRENPTLDCVILPQRDFWILIPDPDNPDSGVYAAWGTPPLGTAFILLCKQELLSDLYRLRDERLIEWSGEPISRFENSNWVELDECMVISQAWDAVFIKNSELKDALQPIVRLSISLSGGLRVPQQNAWLEEYPPEITVFGFAPSSELKVTRLSDNHEIHSATVKTNNKNTIVFPGTGEYLIEATAGRGSTERFLRILPWDELAIASPQRREQLAIASEYRICGSIIERNSESG</sequence>
<accession>A0ABS3FTM4</accession>
<dbReference type="Proteomes" id="UP000664844">
    <property type="component" value="Unassembled WGS sequence"/>
</dbReference>
<dbReference type="RefSeq" id="WP_207088959.1">
    <property type="nucleotide sequence ID" value="NZ_JAFLQW010000412.1"/>
</dbReference>
<proteinExistence type="predicted"/>